<organism evidence="1 2">
    <name type="scientific">Acinetobacter piscicola</name>
    <dbReference type="NCBI Taxonomy" id="2006115"/>
    <lineage>
        <taxon>Bacteria</taxon>
        <taxon>Pseudomonadati</taxon>
        <taxon>Pseudomonadota</taxon>
        <taxon>Gammaproteobacteria</taxon>
        <taxon>Moraxellales</taxon>
        <taxon>Moraxellaceae</taxon>
        <taxon>Acinetobacter</taxon>
    </lineage>
</organism>
<reference evidence="1 2" key="1">
    <citation type="submission" date="2020-02" db="EMBL/GenBank/DDBJ databases">
        <title>Tigecycline-resistant Acinetobacter species from pigs and migratory birds.</title>
        <authorList>
            <person name="Chen C."/>
            <person name="Sun J."/>
            <person name="Liao X.-P."/>
            <person name="Liu Y.-H."/>
        </authorList>
    </citation>
    <scope>NUCLEOTIDE SEQUENCE [LARGE SCALE GENOMIC DNA]</scope>
    <source>
        <strain evidence="1 2">YH12207_T</strain>
    </source>
</reference>
<protein>
    <submittedName>
        <fullName evidence="1">Uncharacterized protein</fullName>
    </submittedName>
</protein>
<evidence type="ECO:0000313" key="2">
    <source>
        <dbReference type="Proteomes" id="UP000593966"/>
    </source>
</evidence>
<name>A0A4Q4GZH4_9GAMM</name>
<dbReference type="EMBL" id="CP048659">
    <property type="protein sequence ID" value="QOW45842.1"/>
    <property type="molecule type" value="Genomic_DNA"/>
</dbReference>
<sequence>MTTFIFNSEKIVNSDCNELYTDSFVHLFCSTWQASYVKFSYIDAENSYSYDELLSFILKYTSNRNHSSPSWIGNTIFQESNREILVQNINGVIADLNEKLEIFPEDLNLKIFKEYLNQINTVQAKNICEIIGKIGLNPIALTKAVLITNMFGQI</sequence>
<evidence type="ECO:0000313" key="1">
    <source>
        <dbReference type="EMBL" id="QOW45842.1"/>
    </source>
</evidence>
<dbReference type="Proteomes" id="UP000593966">
    <property type="component" value="Chromosome"/>
</dbReference>
<dbReference type="AlphaFoldDB" id="A0A4Q4GZH4"/>
<accession>A0A4Q4GZH4</accession>
<gene>
    <name evidence="1" type="ORF">G0028_08020</name>
</gene>
<keyword evidence="2" id="KW-1185">Reference proteome</keyword>
<proteinExistence type="predicted"/>
<dbReference type="RefSeq" id="WP_130073817.1">
    <property type="nucleotide sequence ID" value="NZ_CP048659.1"/>
</dbReference>